<reference evidence="5 6" key="1">
    <citation type="submission" date="2016-08" db="EMBL/GenBank/DDBJ databases">
        <title>Complete genome sequence of Flavobacterium johnsoniae strain GSE09, a volatile-producing biocontrol agent isolated from cucumber (Cucumis sativus).</title>
        <authorList>
            <person name="Jeong J.-J."/>
            <person name="Oh J.Y."/>
            <person name="Jim Y.J."/>
            <person name="Sang M.K."/>
            <person name="Kim K.D."/>
        </authorList>
    </citation>
    <scope>NUCLEOTIDE SEQUENCE [LARGE SCALE GENOMIC DNA]</scope>
    <source>
        <strain evidence="5 6">GSE09</strain>
    </source>
</reference>
<dbReference type="NCBIfam" id="TIGR01549">
    <property type="entry name" value="HAD-SF-IA-v1"/>
    <property type="match status" value="1"/>
</dbReference>
<evidence type="ECO:0000256" key="1">
    <source>
        <dbReference type="ARBA" id="ARBA00000830"/>
    </source>
</evidence>
<comment type="similarity">
    <text evidence="3">Belongs to the HAD-like hydrolase superfamily. CbbY/CbbZ/Gph/YieH family.</text>
</comment>
<dbReference type="GO" id="GO:0005829">
    <property type="term" value="C:cytosol"/>
    <property type="evidence" value="ECO:0007669"/>
    <property type="project" value="TreeGrafter"/>
</dbReference>
<name>A0AAC9GIN1_9FLAO</name>
<dbReference type="GO" id="GO:0006281">
    <property type="term" value="P:DNA repair"/>
    <property type="evidence" value="ECO:0007669"/>
    <property type="project" value="TreeGrafter"/>
</dbReference>
<dbReference type="GO" id="GO:0008967">
    <property type="term" value="F:phosphoglycolate phosphatase activity"/>
    <property type="evidence" value="ECO:0007669"/>
    <property type="project" value="UniProtKB-EC"/>
</dbReference>
<dbReference type="InterPro" id="IPR023214">
    <property type="entry name" value="HAD_sf"/>
</dbReference>
<dbReference type="Gene3D" id="1.10.150.240">
    <property type="entry name" value="Putative phosphatase, domain 2"/>
    <property type="match status" value="1"/>
</dbReference>
<dbReference type="KEGG" id="fjg:BB050_01222"/>
<evidence type="ECO:0000313" key="5">
    <source>
        <dbReference type="EMBL" id="AOC94356.1"/>
    </source>
</evidence>
<evidence type="ECO:0000256" key="3">
    <source>
        <dbReference type="ARBA" id="ARBA00006171"/>
    </source>
</evidence>
<protein>
    <recommendedName>
        <fullName evidence="4">phosphoglycolate phosphatase</fullName>
        <ecNumber evidence="4">3.1.3.18</ecNumber>
    </recommendedName>
</protein>
<dbReference type="InterPro" id="IPR041492">
    <property type="entry name" value="HAD_2"/>
</dbReference>
<comment type="pathway">
    <text evidence="2">Organic acid metabolism; glycolate biosynthesis; glycolate from 2-phosphoglycolate: step 1/1.</text>
</comment>
<dbReference type="SFLD" id="SFLDS00003">
    <property type="entry name" value="Haloacid_Dehalogenase"/>
    <property type="match status" value="1"/>
</dbReference>
<dbReference type="EC" id="3.1.3.18" evidence="4"/>
<organism evidence="5 6">
    <name type="scientific">Flavobacterium anhuiense</name>
    <dbReference type="NCBI Taxonomy" id="459526"/>
    <lineage>
        <taxon>Bacteria</taxon>
        <taxon>Pseudomonadati</taxon>
        <taxon>Bacteroidota</taxon>
        <taxon>Flavobacteriia</taxon>
        <taxon>Flavobacteriales</taxon>
        <taxon>Flavobacteriaceae</taxon>
        <taxon>Flavobacterium</taxon>
    </lineage>
</organism>
<evidence type="ECO:0000313" key="6">
    <source>
        <dbReference type="Proteomes" id="UP000093276"/>
    </source>
</evidence>
<dbReference type="Proteomes" id="UP000093276">
    <property type="component" value="Chromosome"/>
</dbReference>
<proteinExistence type="inferred from homology"/>
<comment type="catalytic activity">
    <reaction evidence="1">
        <text>2-phosphoglycolate + H2O = glycolate + phosphate</text>
        <dbReference type="Rhea" id="RHEA:14369"/>
        <dbReference type="ChEBI" id="CHEBI:15377"/>
        <dbReference type="ChEBI" id="CHEBI:29805"/>
        <dbReference type="ChEBI" id="CHEBI:43474"/>
        <dbReference type="ChEBI" id="CHEBI:58033"/>
        <dbReference type="EC" id="3.1.3.18"/>
    </reaction>
</comment>
<dbReference type="PRINTS" id="PR00413">
    <property type="entry name" value="HADHALOGNASE"/>
</dbReference>
<dbReference type="InterPro" id="IPR006439">
    <property type="entry name" value="HAD-SF_hydro_IA"/>
</dbReference>
<gene>
    <name evidence="5" type="primary">gph</name>
    <name evidence="5" type="ORF">BB050_01222</name>
</gene>
<dbReference type="SUPFAM" id="SSF56784">
    <property type="entry name" value="HAD-like"/>
    <property type="match status" value="1"/>
</dbReference>
<dbReference type="InterPro" id="IPR023198">
    <property type="entry name" value="PGP-like_dom2"/>
</dbReference>
<accession>A0AAC9GIN1</accession>
<sequence length="230" mass="25780">MPGRAGLFWLKIFNRMKFKGIIFDLDGTLVNSLHDISDAMNKVLTALNYPTHSYDTYQYFIGSGLRNLVSKALPAANSSDDEIESCFECMVDEYTKICTLKTKPYDGIVELLEKLTSQNIKMAVFSNKADELTKKIAHELFPEQFDTAVGLSTEELKKPNPFEAIEISKKWNLKPEEILFVGDSDIDMKTAVNANMFPVGVTWGYRTEEELKASGAKTVINTASELIAIL</sequence>
<dbReference type="SFLD" id="SFLDG01129">
    <property type="entry name" value="C1.5:_HAD__Beta-PGM__Phosphata"/>
    <property type="match status" value="1"/>
</dbReference>
<dbReference type="PANTHER" id="PTHR43434">
    <property type="entry name" value="PHOSPHOGLYCOLATE PHOSPHATASE"/>
    <property type="match status" value="1"/>
</dbReference>
<dbReference type="PANTHER" id="PTHR43434:SF1">
    <property type="entry name" value="PHOSPHOGLYCOLATE PHOSPHATASE"/>
    <property type="match status" value="1"/>
</dbReference>
<evidence type="ECO:0000256" key="4">
    <source>
        <dbReference type="ARBA" id="ARBA00013078"/>
    </source>
</evidence>
<keyword evidence="5" id="KW-0378">Hydrolase</keyword>
<dbReference type="InterPro" id="IPR036412">
    <property type="entry name" value="HAD-like_sf"/>
</dbReference>
<evidence type="ECO:0000256" key="2">
    <source>
        <dbReference type="ARBA" id="ARBA00004818"/>
    </source>
</evidence>
<dbReference type="SFLD" id="SFLDG01135">
    <property type="entry name" value="C1.5.6:_HAD__Beta-PGM__Phospha"/>
    <property type="match status" value="1"/>
</dbReference>
<dbReference type="Pfam" id="PF13419">
    <property type="entry name" value="HAD_2"/>
    <property type="match status" value="1"/>
</dbReference>
<dbReference type="EMBL" id="CP016907">
    <property type="protein sequence ID" value="AOC94356.1"/>
    <property type="molecule type" value="Genomic_DNA"/>
</dbReference>
<dbReference type="Gene3D" id="3.40.50.1000">
    <property type="entry name" value="HAD superfamily/HAD-like"/>
    <property type="match status" value="1"/>
</dbReference>
<dbReference type="InterPro" id="IPR050155">
    <property type="entry name" value="HAD-like_hydrolase_sf"/>
</dbReference>
<dbReference type="AlphaFoldDB" id="A0AAC9GIN1"/>